<evidence type="ECO:0000256" key="1">
    <source>
        <dbReference type="ARBA" id="ARBA00022676"/>
    </source>
</evidence>
<organism evidence="5 6">
    <name type="scientific">Acidisphaera rubrifaciens HS-AP3</name>
    <dbReference type="NCBI Taxonomy" id="1231350"/>
    <lineage>
        <taxon>Bacteria</taxon>
        <taxon>Pseudomonadati</taxon>
        <taxon>Pseudomonadota</taxon>
        <taxon>Alphaproteobacteria</taxon>
        <taxon>Acetobacterales</taxon>
        <taxon>Acetobacteraceae</taxon>
        <taxon>Acidisphaera</taxon>
    </lineage>
</organism>
<evidence type="ECO:0000313" key="5">
    <source>
        <dbReference type="EMBL" id="GAN78202.1"/>
    </source>
</evidence>
<dbReference type="OrthoDB" id="7185280at2"/>
<name>A0A0D6P972_9PROT</name>
<keyword evidence="1" id="KW-0328">Glycosyltransferase</keyword>
<gene>
    <name evidence="5" type="ORF">Asru_0682_03</name>
</gene>
<keyword evidence="6" id="KW-1185">Reference proteome</keyword>
<evidence type="ECO:0000256" key="2">
    <source>
        <dbReference type="ARBA" id="ARBA00022679"/>
    </source>
</evidence>
<keyword evidence="3" id="KW-0325">Glycoprotein</keyword>
<accession>A0A0D6P972</accession>
<evidence type="ECO:0000256" key="3">
    <source>
        <dbReference type="ARBA" id="ARBA00023180"/>
    </source>
</evidence>
<dbReference type="Pfam" id="PF04577">
    <property type="entry name" value="Glyco_transf_61"/>
    <property type="match status" value="1"/>
</dbReference>
<sequence>MSVGIAEVAVSAIDLEPDAVNTAAGPILLGDTFTDASVRDYFDRQAHTTRLRQWRLRDVVLDTYLAMLFHGGQRVRETTVLVPEADAPEPSDRVDRVLSVEPGSLPIVGYNRIWTNYYHWVAQALPAIDNAIQRCADHRPVCLLPPMGPLQQQTLALLGHRGARYLSVTEFVRARLALCEFSDLLLSAFTVSMSARRTWDRLAAAARSDIATAPHIYVARTDSTNRRMVNEDALIAYLETIGFRIVLPGSYTPEEQIVLFREARVVVGGHGAGMTNIAFCRPGTLIYELLPAYYPNACFNRMAQSGGVTYAADMFQGEGTIETQLQSRWWVDLDVFKRRLDTLLRHATAPAA</sequence>
<keyword evidence="2" id="KW-0808">Transferase</keyword>
<comment type="caution">
    <text evidence="5">The sequence shown here is derived from an EMBL/GenBank/DDBJ whole genome shotgun (WGS) entry which is preliminary data.</text>
</comment>
<evidence type="ECO:0000259" key="4">
    <source>
        <dbReference type="Pfam" id="PF04577"/>
    </source>
</evidence>
<dbReference type="PANTHER" id="PTHR20961">
    <property type="entry name" value="GLYCOSYLTRANSFERASE"/>
    <property type="match status" value="1"/>
</dbReference>
<dbReference type="Proteomes" id="UP000032680">
    <property type="component" value="Unassembled WGS sequence"/>
</dbReference>
<reference evidence="5 6" key="1">
    <citation type="submission" date="2012-11" db="EMBL/GenBank/DDBJ databases">
        <title>Whole genome sequence of Acidisphaera rubrifaciens HS-AP3.</title>
        <authorList>
            <person name="Azuma Y."/>
            <person name="Higashiura N."/>
            <person name="Hirakawa H."/>
            <person name="Matsushita K."/>
        </authorList>
    </citation>
    <scope>NUCLEOTIDE SEQUENCE [LARGE SCALE GENOMIC DNA]</scope>
    <source>
        <strain evidence="5 6">HS-AP3</strain>
    </source>
</reference>
<evidence type="ECO:0000313" key="6">
    <source>
        <dbReference type="Proteomes" id="UP000032680"/>
    </source>
</evidence>
<dbReference type="GO" id="GO:0016757">
    <property type="term" value="F:glycosyltransferase activity"/>
    <property type="evidence" value="ECO:0007669"/>
    <property type="project" value="UniProtKB-KW"/>
</dbReference>
<dbReference type="EMBL" id="BANB01000681">
    <property type="protein sequence ID" value="GAN78202.1"/>
    <property type="molecule type" value="Genomic_DNA"/>
</dbReference>
<protein>
    <recommendedName>
        <fullName evidence="4">Glycosyltransferase 61 catalytic domain-containing protein</fullName>
    </recommendedName>
</protein>
<dbReference type="RefSeq" id="WP_048862678.1">
    <property type="nucleotide sequence ID" value="NZ_BANB01000681.1"/>
</dbReference>
<proteinExistence type="predicted"/>
<dbReference type="AlphaFoldDB" id="A0A0D6P972"/>
<feature type="domain" description="Glycosyltransferase 61 catalytic" evidence="4">
    <location>
        <begin position="117"/>
        <end position="286"/>
    </location>
</feature>
<dbReference type="PANTHER" id="PTHR20961:SF124">
    <property type="entry name" value="GLYCOSYLTRANSFERASE"/>
    <property type="match status" value="1"/>
</dbReference>
<dbReference type="InterPro" id="IPR049625">
    <property type="entry name" value="Glyco_transf_61_cat"/>
</dbReference>
<dbReference type="InterPro" id="IPR007657">
    <property type="entry name" value="Glycosyltransferase_61"/>
</dbReference>